<dbReference type="InterPro" id="IPR044822">
    <property type="entry name" value="Myb_DNA-bind_4"/>
</dbReference>
<dbReference type="EnsemblMetazoa" id="XM_050649214.1">
    <property type="protein sequence ID" value="XP_050505171.1"/>
    <property type="gene ID" value="LOC126883571"/>
</dbReference>
<organism evidence="2 3">
    <name type="scientific">Diabrotica virgifera virgifera</name>
    <name type="common">western corn rootworm</name>
    <dbReference type="NCBI Taxonomy" id="50390"/>
    <lineage>
        <taxon>Eukaryota</taxon>
        <taxon>Metazoa</taxon>
        <taxon>Ecdysozoa</taxon>
        <taxon>Arthropoda</taxon>
        <taxon>Hexapoda</taxon>
        <taxon>Insecta</taxon>
        <taxon>Pterygota</taxon>
        <taxon>Neoptera</taxon>
        <taxon>Endopterygota</taxon>
        <taxon>Coleoptera</taxon>
        <taxon>Polyphaga</taxon>
        <taxon>Cucujiformia</taxon>
        <taxon>Chrysomeloidea</taxon>
        <taxon>Chrysomelidae</taxon>
        <taxon>Galerucinae</taxon>
        <taxon>Diabroticina</taxon>
        <taxon>Diabroticites</taxon>
        <taxon>Diabrotica</taxon>
    </lineage>
</organism>
<keyword evidence="3" id="KW-1185">Reference proteome</keyword>
<dbReference type="Pfam" id="PF13837">
    <property type="entry name" value="Myb_DNA-bind_4"/>
    <property type="match status" value="1"/>
</dbReference>
<feature type="domain" description="Myb/SANT-like DNA-binding" evidence="1">
    <location>
        <begin position="32"/>
        <end position="121"/>
    </location>
</feature>
<dbReference type="GeneID" id="126883571"/>
<dbReference type="PANTHER" id="PTHR47595:SF1">
    <property type="entry name" value="MYB_SANT-LIKE DNA-BINDING DOMAIN-CONTAINING PROTEIN"/>
    <property type="match status" value="1"/>
</dbReference>
<dbReference type="RefSeq" id="XP_050505171.1">
    <property type="nucleotide sequence ID" value="XM_050649214.1"/>
</dbReference>
<reference evidence="2" key="1">
    <citation type="submission" date="2025-05" db="UniProtKB">
        <authorList>
            <consortium name="EnsemblMetazoa"/>
        </authorList>
    </citation>
    <scope>IDENTIFICATION</scope>
</reference>
<proteinExistence type="predicted"/>
<dbReference type="Proteomes" id="UP001652700">
    <property type="component" value="Unplaced"/>
</dbReference>
<name>A0ABM5K4Q6_DIAVI</name>
<accession>A0ABM5K4Q6</accession>
<protein>
    <recommendedName>
        <fullName evidence="1">Myb/SANT-like DNA-binding domain-containing protein</fullName>
    </recommendedName>
</protein>
<dbReference type="Gene3D" id="1.10.10.60">
    <property type="entry name" value="Homeodomain-like"/>
    <property type="match status" value="1"/>
</dbReference>
<sequence>MDSGNLIEEILVFPLTNNSTGARDDRGEYTNVQWSSNATKILIDLYKKYRDSVGKLEMKSLKKMWQVIASKFISMGLNYSALNCENRFKVLERNYKKFIDNQNKTGRGRRVFEYFEEMNELYEGKKNVFPRVLLTATEAIVPLSMPVSEPGPSTAISEEPVTLDVVRASTSKKKVESRPKSRKMTALEGIRKDLREHKRRKYFLLKTRYAQRCEYEKQKVNAIKRQTVVLKNIAEKLAGSDSSNLRNSDE</sequence>
<evidence type="ECO:0000313" key="3">
    <source>
        <dbReference type="Proteomes" id="UP001652700"/>
    </source>
</evidence>
<evidence type="ECO:0000259" key="1">
    <source>
        <dbReference type="Pfam" id="PF13837"/>
    </source>
</evidence>
<evidence type="ECO:0000313" key="2">
    <source>
        <dbReference type="EnsemblMetazoa" id="XP_050505171.1"/>
    </source>
</evidence>
<dbReference type="PANTHER" id="PTHR47595">
    <property type="entry name" value="HEAT SHOCK 70 KDA PROTEIN 14"/>
    <property type="match status" value="1"/>
</dbReference>